<keyword evidence="5 7" id="KW-1133">Transmembrane helix</keyword>
<feature type="transmembrane region" description="Helical" evidence="7">
    <location>
        <begin position="133"/>
        <end position="154"/>
    </location>
</feature>
<protein>
    <submittedName>
        <fullName evidence="9">Ferric siderophore transport system, biopolymer transport protein ExbB</fullName>
    </submittedName>
</protein>
<evidence type="ECO:0000256" key="2">
    <source>
        <dbReference type="ARBA" id="ARBA00010442"/>
    </source>
</evidence>
<keyword evidence="6 7" id="KW-0472">Membrane</keyword>
<name>A0A3B0RFR3_9ZZZZ</name>
<feature type="transmembrane region" description="Helical" evidence="7">
    <location>
        <begin position="91"/>
        <end position="113"/>
    </location>
</feature>
<accession>A0A3B0RFR3</accession>
<evidence type="ECO:0000256" key="5">
    <source>
        <dbReference type="ARBA" id="ARBA00022989"/>
    </source>
</evidence>
<evidence type="ECO:0000256" key="7">
    <source>
        <dbReference type="SAM" id="Phobius"/>
    </source>
</evidence>
<evidence type="ECO:0000256" key="1">
    <source>
        <dbReference type="ARBA" id="ARBA00004651"/>
    </source>
</evidence>
<evidence type="ECO:0000259" key="8">
    <source>
        <dbReference type="Pfam" id="PF01618"/>
    </source>
</evidence>
<evidence type="ECO:0000256" key="3">
    <source>
        <dbReference type="ARBA" id="ARBA00022475"/>
    </source>
</evidence>
<gene>
    <name evidence="9" type="ORF">MNBD_ALPHA06-2180</name>
</gene>
<dbReference type="EMBL" id="UOEE01000114">
    <property type="protein sequence ID" value="VAV90587.1"/>
    <property type="molecule type" value="Genomic_DNA"/>
</dbReference>
<keyword evidence="4 7" id="KW-0812">Transmembrane</keyword>
<reference evidence="9" key="1">
    <citation type="submission" date="2018-06" db="EMBL/GenBank/DDBJ databases">
        <authorList>
            <person name="Zhirakovskaya E."/>
        </authorList>
    </citation>
    <scope>NUCLEOTIDE SEQUENCE</scope>
</reference>
<evidence type="ECO:0000313" key="9">
    <source>
        <dbReference type="EMBL" id="VAV90587.1"/>
    </source>
</evidence>
<feature type="transmembrane region" description="Helical" evidence="7">
    <location>
        <begin position="23"/>
        <end position="44"/>
    </location>
</feature>
<feature type="domain" description="MotA/TolQ/ExbB proton channel" evidence="8">
    <location>
        <begin position="63"/>
        <end position="169"/>
    </location>
</feature>
<sequence length="176" mass="19706">MNWLNPAVALDNLQQFLEMGGDVLLIIMFTTFFMWAFILERLAYYQFAHKKVAQRAYDIWGARQDHKSWTAHVVREQLISEVRQKTEKHMLFVKTLVAIAPLLGLLGTVTGMIEVFDVMAATGSSNVRSMSAGVSKATIPTMAGMVAALSGIIFTNRLERRGLRETQRVADGLELS</sequence>
<dbReference type="InterPro" id="IPR050790">
    <property type="entry name" value="ExbB/TolQ_transport"/>
</dbReference>
<dbReference type="PANTHER" id="PTHR30625">
    <property type="entry name" value="PROTEIN TOLQ"/>
    <property type="match status" value="1"/>
</dbReference>
<keyword evidence="3" id="KW-1003">Cell membrane</keyword>
<dbReference type="AlphaFoldDB" id="A0A3B0RFR3"/>
<evidence type="ECO:0000256" key="4">
    <source>
        <dbReference type="ARBA" id="ARBA00022692"/>
    </source>
</evidence>
<evidence type="ECO:0000256" key="6">
    <source>
        <dbReference type="ARBA" id="ARBA00023136"/>
    </source>
</evidence>
<comment type="similarity">
    <text evidence="2">Belongs to the ExbB/TolQ family.</text>
</comment>
<dbReference type="InterPro" id="IPR002898">
    <property type="entry name" value="MotA_ExbB_proton_chnl"/>
</dbReference>
<proteinExistence type="inferred from homology"/>
<dbReference type="Pfam" id="PF01618">
    <property type="entry name" value="MotA_ExbB"/>
    <property type="match status" value="1"/>
</dbReference>
<organism evidence="9">
    <name type="scientific">hydrothermal vent metagenome</name>
    <dbReference type="NCBI Taxonomy" id="652676"/>
    <lineage>
        <taxon>unclassified sequences</taxon>
        <taxon>metagenomes</taxon>
        <taxon>ecological metagenomes</taxon>
    </lineage>
</organism>
<dbReference type="PANTHER" id="PTHR30625:SF18">
    <property type="entry name" value="TONB2 ENERGY TRANSDUCTION SYSTEM INNER MEMBRANE COMPONENT EXBB"/>
    <property type="match status" value="1"/>
</dbReference>
<comment type="subcellular location">
    <subcellularLocation>
        <location evidence="1">Cell membrane</location>
        <topology evidence="1">Multi-pass membrane protein</topology>
    </subcellularLocation>
</comment>
<dbReference type="GO" id="GO:0017038">
    <property type="term" value="P:protein import"/>
    <property type="evidence" value="ECO:0007669"/>
    <property type="project" value="TreeGrafter"/>
</dbReference>
<dbReference type="GO" id="GO:0005886">
    <property type="term" value="C:plasma membrane"/>
    <property type="evidence" value="ECO:0007669"/>
    <property type="project" value="UniProtKB-SubCell"/>
</dbReference>